<dbReference type="InterPro" id="IPR017871">
    <property type="entry name" value="ABC_transporter-like_CS"/>
</dbReference>
<dbReference type="Pfam" id="PF19055">
    <property type="entry name" value="ABC2_membrane_7"/>
    <property type="match status" value="1"/>
</dbReference>
<accession>A0A437AMV2</accession>
<protein>
    <submittedName>
        <fullName evidence="10">ABC transporter</fullName>
    </submittedName>
</protein>
<keyword evidence="2" id="KW-0813">Transport</keyword>
<comment type="caution">
    <text evidence="10">The sequence shown here is derived from an EMBL/GenBank/DDBJ whole genome shotgun (WGS) entry which is preliminary data.</text>
</comment>
<dbReference type="PROSITE" id="PS50893">
    <property type="entry name" value="ABC_TRANSPORTER_2"/>
    <property type="match status" value="1"/>
</dbReference>
<evidence type="ECO:0000313" key="10">
    <source>
        <dbReference type="EMBL" id="RVD92306.1"/>
    </source>
</evidence>
<dbReference type="AlphaFoldDB" id="A0A437AMV2"/>
<reference evidence="10 11" key="1">
    <citation type="submission" date="2018-10" db="EMBL/GenBank/DDBJ databases">
        <title>Draft genome sequence of the microsporidian Tubulinosema ratisbonensis.</title>
        <authorList>
            <person name="Polonais V."/>
            <person name="Peyretaillade E."/>
            <person name="Niehus S."/>
            <person name="Wawrzyniak I."/>
            <person name="Franchet A."/>
            <person name="Gaspin C."/>
            <person name="Reichstadt M."/>
            <person name="Belser C."/>
            <person name="Labadie K."/>
            <person name="Delbac F."/>
            <person name="Ferrandon D."/>
        </authorList>
    </citation>
    <scope>NUCLEOTIDE SEQUENCE [LARGE SCALE GENOMIC DNA]</scope>
    <source>
        <strain evidence="10 11">Franzen</strain>
    </source>
</reference>
<dbReference type="SUPFAM" id="SSF52540">
    <property type="entry name" value="P-loop containing nucleoside triphosphate hydrolases"/>
    <property type="match status" value="1"/>
</dbReference>
<dbReference type="GO" id="GO:0016020">
    <property type="term" value="C:membrane"/>
    <property type="evidence" value="ECO:0007669"/>
    <property type="project" value="UniProtKB-SubCell"/>
</dbReference>
<dbReference type="GO" id="GO:0005524">
    <property type="term" value="F:ATP binding"/>
    <property type="evidence" value="ECO:0007669"/>
    <property type="project" value="UniProtKB-KW"/>
</dbReference>
<feature type="transmembrane region" description="Helical" evidence="8">
    <location>
        <begin position="389"/>
        <end position="415"/>
    </location>
</feature>
<dbReference type="InterPro" id="IPR050352">
    <property type="entry name" value="ABCG_transporters"/>
</dbReference>
<dbReference type="Pfam" id="PF01061">
    <property type="entry name" value="ABC2_membrane"/>
    <property type="match status" value="1"/>
</dbReference>
<evidence type="ECO:0000256" key="8">
    <source>
        <dbReference type="SAM" id="Phobius"/>
    </source>
</evidence>
<feature type="domain" description="ABC transporter" evidence="9">
    <location>
        <begin position="7"/>
        <end position="234"/>
    </location>
</feature>
<evidence type="ECO:0000256" key="1">
    <source>
        <dbReference type="ARBA" id="ARBA00004141"/>
    </source>
</evidence>
<organism evidence="10 11">
    <name type="scientific">Tubulinosema ratisbonensis</name>
    <dbReference type="NCBI Taxonomy" id="291195"/>
    <lineage>
        <taxon>Eukaryota</taxon>
        <taxon>Fungi</taxon>
        <taxon>Fungi incertae sedis</taxon>
        <taxon>Microsporidia</taxon>
        <taxon>Tubulinosematoidea</taxon>
        <taxon>Tubulinosematidae</taxon>
        <taxon>Tubulinosema</taxon>
    </lineage>
</organism>
<dbReference type="InterPro" id="IPR003439">
    <property type="entry name" value="ABC_transporter-like_ATP-bd"/>
</dbReference>
<evidence type="ECO:0000256" key="5">
    <source>
        <dbReference type="ARBA" id="ARBA00022840"/>
    </source>
</evidence>
<keyword evidence="5" id="KW-0067">ATP-binding</keyword>
<dbReference type="Pfam" id="PF00005">
    <property type="entry name" value="ABC_tran"/>
    <property type="match status" value="1"/>
</dbReference>
<evidence type="ECO:0000313" key="11">
    <source>
        <dbReference type="Proteomes" id="UP000282876"/>
    </source>
</evidence>
<sequence>MEGVHELIYQNLYLLNKKKEILKNLNGKIESNSMVAILGPSGAGKSSFLNSLAGRIPSNLTLYSDIYINGYSREEVNWANLIGYVEQDFHAYEQQSVAETFNFIAELKGIGRIEVEMLISQLNLSTCKNTYLSNLSGGQKKRVSIGIELLNNPKILFLDEPLSGLDSFNAMNIIEILSKLKNEKSIIMTVHQPSYKMLQYFDKIILISEGMLVFDGELDEGIRFFNENGFYCPTFSSPSDFFLENISIDTLNEDSKMKSYQNLYKLVRANEIKSYEIVKKDLKFSSNQTNTSKNLVPLIKRNAINFLRDKRYIFTQLGQKIVFLILLGSMFFNLDNSLHAIQSISGLIIFLINNSMFGTCAPIFSTFGMEKKIIQRERRSGLYNGFHAYVSKFVIEYSFISITTIFYISILYWVVKLENNFWIFLYFLLIQLLISTFACAFALAVSTLTPNQRLAQVFGSMIALVFVMNGGFYSNINTTPKYVRWLIWVSPVNYAYKASMQIIFKNKTFVGQVSRSGKQVLEEFSLESPRNFLCVFIIFLYSLLFMIIGSIALHYKSRLSFNLGKNKKVEKQVQ</sequence>
<dbReference type="GO" id="GO:0140359">
    <property type="term" value="F:ABC-type transporter activity"/>
    <property type="evidence" value="ECO:0007669"/>
    <property type="project" value="InterPro"/>
</dbReference>
<evidence type="ECO:0000256" key="2">
    <source>
        <dbReference type="ARBA" id="ARBA00022448"/>
    </source>
</evidence>
<dbReference type="PANTHER" id="PTHR48041">
    <property type="entry name" value="ABC TRANSPORTER G FAMILY MEMBER 28"/>
    <property type="match status" value="1"/>
</dbReference>
<feature type="transmembrane region" description="Helical" evidence="8">
    <location>
        <begin position="457"/>
        <end position="476"/>
    </location>
</feature>
<keyword evidence="4" id="KW-0547">Nucleotide-binding</keyword>
<feature type="transmembrane region" description="Helical" evidence="8">
    <location>
        <begin position="421"/>
        <end position="445"/>
    </location>
</feature>
<feature type="transmembrane region" description="Helical" evidence="8">
    <location>
        <begin position="530"/>
        <end position="555"/>
    </location>
</feature>
<keyword evidence="3 8" id="KW-0812">Transmembrane</keyword>
<keyword evidence="11" id="KW-1185">Reference proteome</keyword>
<evidence type="ECO:0000256" key="3">
    <source>
        <dbReference type="ARBA" id="ARBA00022692"/>
    </source>
</evidence>
<comment type="subcellular location">
    <subcellularLocation>
        <location evidence="1">Membrane</location>
        <topology evidence="1">Multi-pass membrane protein</topology>
    </subcellularLocation>
</comment>
<evidence type="ECO:0000256" key="6">
    <source>
        <dbReference type="ARBA" id="ARBA00022989"/>
    </source>
</evidence>
<dbReference type="InterPro" id="IPR003593">
    <property type="entry name" value="AAA+_ATPase"/>
</dbReference>
<dbReference type="CDD" id="cd03213">
    <property type="entry name" value="ABCG_EPDR"/>
    <property type="match status" value="1"/>
</dbReference>
<dbReference type="InterPro" id="IPR043926">
    <property type="entry name" value="ABCG_dom"/>
</dbReference>
<dbReference type="STRING" id="291195.A0A437AMV2"/>
<dbReference type="InterPro" id="IPR013525">
    <property type="entry name" value="ABC2_TM"/>
</dbReference>
<evidence type="ECO:0000256" key="7">
    <source>
        <dbReference type="ARBA" id="ARBA00023136"/>
    </source>
</evidence>
<dbReference type="GO" id="GO:0016887">
    <property type="term" value="F:ATP hydrolysis activity"/>
    <property type="evidence" value="ECO:0007669"/>
    <property type="project" value="InterPro"/>
</dbReference>
<dbReference type="PROSITE" id="PS00211">
    <property type="entry name" value="ABC_TRANSPORTER_1"/>
    <property type="match status" value="1"/>
</dbReference>
<name>A0A437AMV2_9MICR</name>
<feature type="transmembrane region" description="Helical" evidence="8">
    <location>
        <begin position="344"/>
        <end position="368"/>
    </location>
</feature>
<evidence type="ECO:0000259" key="9">
    <source>
        <dbReference type="PROSITE" id="PS50893"/>
    </source>
</evidence>
<dbReference type="EMBL" id="RCSS01000252">
    <property type="protein sequence ID" value="RVD92306.1"/>
    <property type="molecule type" value="Genomic_DNA"/>
</dbReference>
<feature type="transmembrane region" description="Helical" evidence="8">
    <location>
        <begin position="312"/>
        <end position="332"/>
    </location>
</feature>
<proteinExistence type="predicted"/>
<dbReference type="VEuPathDB" id="MicrosporidiaDB:TUBRATIS_12000"/>
<dbReference type="OrthoDB" id="2196280at2759"/>
<keyword evidence="7 8" id="KW-0472">Membrane</keyword>
<dbReference type="Proteomes" id="UP000282876">
    <property type="component" value="Unassembled WGS sequence"/>
</dbReference>
<evidence type="ECO:0000256" key="4">
    <source>
        <dbReference type="ARBA" id="ARBA00022741"/>
    </source>
</evidence>
<keyword evidence="6 8" id="KW-1133">Transmembrane helix</keyword>
<dbReference type="Gene3D" id="3.40.50.300">
    <property type="entry name" value="P-loop containing nucleotide triphosphate hydrolases"/>
    <property type="match status" value="1"/>
</dbReference>
<dbReference type="InterPro" id="IPR027417">
    <property type="entry name" value="P-loop_NTPase"/>
</dbReference>
<dbReference type="PANTHER" id="PTHR48041:SF139">
    <property type="entry name" value="PROTEIN SCARLET"/>
    <property type="match status" value="1"/>
</dbReference>
<gene>
    <name evidence="10" type="ORF">TUBRATIS_12000</name>
</gene>
<dbReference type="SMART" id="SM00382">
    <property type="entry name" value="AAA"/>
    <property type="match status" value="1"/>
</dbReference>